<feature type="compositionally biased region" description="Low complexity" evidence="4">
    <location>
        <begin position="16"/>
        <end position="35"/>
    </location>
</feature>
<evidence type="ECO:0000256" key="1">
    <source>
        <dbReference type="ARBA" id="ARBA00022574"/>
    </source>
</evidence>
<dbReference type="PROSITE" id="PS50294">
    <property type="entry name" value="WD_REPEATS_REGION"/>
    <property type="match status" value="3"/>
</dbReference>
<dbReference type="InterPro" id="IPR015943">
    <property type="entry name" value="WD40/YVTN_repeat-like_dom_sf"/>
</dbReference>
<dbReference type="PROSITE" id="PS00678">
    <property type="entry name" value="WD_REPEATS_1"/>
    <property type="match status" value="1"/>
</dbReference>
<dbReference type="Gene3D" id="3.40.50.300">
    <property type="entry name" value="P-loop containing nucleotide triphosphate hydrolases"/>
    <property type="match status" value="1"/>
</dbReference>
<comment type="caution">
    <text evidence="6">The sequence shown here is derived from an EMBL/GenBank/DDBJ whole genome shotgun (WGS) entry which is preliminary data.</text>
</comment>
<dbReference type="Pfam" id="PF00400">
    <property type="entry name" value="WD40"/>
    <property type="match status" value="6"/>
</dbReference>
<dbReference type="CDD" id="cd00200">
    <property type="entry name" value="WD40"/>
    <property type="match status" value="1"/>
</dbReference>
<feature type="region of interest" description="Disordered" evidence="4">
    <location>
        <begin position="1"/>
        <end position="38"/>
    </location>
</feature>
<dbReference type="InterPro" id="IPR019775">
    <property type="entry name" value="WD40_repeat_CS"/>
</dbReference>
<gene>
    <name evidence="6" type="ORF">RSOL_013060</name>
</gene>
<dbReference type="Gene3D" id="2.130.10.10">
    <property type="entry name" value="YVTN repeat-like/Quinoprotein amine dehydrogenase"/>
    <property type="match status" value="2"/>
</dbReference>
<dbReference type="InterPro" id="IPR056884">
    <property type="entry name" value="NPHP3-like_N"/>
</dbReference>
<dbReference type="PANTHER" id="PTHR19879">
    <property type="entry name" value="TRANSCRIPTION INITIATION FACTOR TFIID"/>
    <property type="match status" value="1"/>
</dbReference>
<dbReference type="Pfam" id="PF24883">
    <property type="entry name" value="NPHP3_N"/>
    <property type="match status" value="1"/>
</dbReference>
<accession>X8IWK8</accession>
<dbReference type="Proteomes" id="UP000030108">
    <property type="component" value="Unassembled WGS sequence"/>
</dbReference>
<dbReference type="InterPro" id="IPR027417">
    <property type="entry name" value="P-loop_NTPase"/>
</dbReference>
<feature type="repeat" description="WD" evidence="3">
    <location>
        <begin position="954"/>
        <end position="995"/>
    </location>
</feature>
<evidence type="ECO:0000256" key="4">
    <source>
        <dbReference type="SAM" id="MobiDB-lite"/>
    </source>
</evidence>
<keyword evidence="2" id="KW-0677">Repeat</keyword>
<evidence type="ECO:0000256" key="2">
    <source>
        <dbReference type="ARBA" id="ARBA00022737"/>
    </source>
</evidence>
<dbReference type="PANTHER" id="PTHR19879:SF9">
    <property type="entry name" value="TRANSCRIPTION INITIATION FACTOR TFIID SUBUNIT 5"/>
    <property type="match status" value="1"/>
</dbReference>
<keyword evidence="1 3" id="KW-0853">WD repeat</keyword>
<dbReference type="SUPFAM" id="SSF52540">
    <property type="entry name" value="P-loop containing nucleoside triphosphate hydrolases"/>
    <property type="match status" value="1"/>
</dbReference>
<organism evidence="6 7">
    <name type="scientific">Rhizoctonia solani AG-3 Rhs1AP</name>
    <dbReference type="NCBI Taxonomy" id="1086054"/>
    <lineage>
        <taxon>Eukaryota</taxon>
        <taxon>Fungi</taxon>
        <taxon>Dikarya</taxon>
        <taxon>Basidiomycota</taxon>
        <taxon>Agaricomycotina</taxon>
        <taxon>Agaricomycetes</taxon>
        <taxon>Cantharellales</taxon>
        <taxon>Ceratobasidiaceae</taxon>
        <taxon>Rhizoctonia</taxon>
    </lineage>
</organism>
<dbReference type="SUPFAM" id="SSF50998">
    <property type="entry name" value="Quinoprotein alcohol dehydrogenase-like"/>
    <property type="match status" value="1"/>
</dbReference>
<feature type="repeat" description="WD" evidence="3">
    <location>
        <begin position="997"/>
        <end position="1028"/>
    </location>
</feature>
<feature type="repeat" description="WD" evidence="3">
    <location>
        <begin position="911"/>
        <end position="952"/>
    </location>
</feature>
<dbReference type="AlphaFoldDB" id="X8IWK8"/>
<dbReference type="EMBL" id="JATN01000322">
    <property type="protein sequence ID" value="EUC53589.1"/>
    <property type="molecule type" value="Genomic_DNA"/>
</dbReference>
<sequence length="1083" mass="119417">MRQNESLAHTPSIAPTHAVTSTTTAASTTSQNTDTGTSKHLNKLKGFARAAGSKLKVSFRAMSRVVGKVPPLKSALEDLSDFVGILGDLVDEDEDLRRLFDEFQISAIGLGSHIASLGLDHEVLPIAESLNQHLQYVKQCQEQYSLPGSEVMKRAREIEQLLKQLEVAADRRSRENTTENLAETQRQRLSPVLQASYNSSYAMTIQRGRCTAGTRQALQMTLQDWVQTEDNPPEDPQLLTTNNTQLGSQTPPKVFWMNGMAGTGNTTIAYSLCEWLETHTSNNRLGASFFCSRTSSLCRSFDKVIPTIAYQLGNLSPVYKYALWKALHDDPDAATREVRTQFDKLIVRPMESVVDANLNGALVVVDALDECENTYGAETILELLLTHAKDLPIKFFITSRPEPAIRDKILSSHRSLSSAFHLHDIDASIVQGDIQRYLAEALKNITPPPTEDQIIQLAKQSGKLFIYASTLVRYISPRSIRVPSKSRLQRILGMNTQHAQTGNGQLDGLYRELDQLYSTVLEIAFAEDLEGLERTIVRDILETVVCAKEPISVETLAGLLGYANEEVSYWLSCLHSVLHVPESGGLISTLHASFPEYLLNPSRAGQMYCCDESQRNGTLARNCFDIMKLQLRFNICNLGSSFVADSDVPDLQVHVKHSISSALSYACRFWGDHLRVVRLPISNDFHDMLGDFLSVHFLFWIEVMNLTKYIGIAIATLHQARLWLQVTLLNEKNTALMSFRAKSEVCSVTILYDSTHILFVTRFGRTGIWNLYGGTPSFKPFRDQSGVNSVAISADGAVIVTGTNYNTIVIYDGHRNTLLHTFETYSDKDELSSVAISQVSPVYVASGHSSNTIRLWDVVSKTKIAPVLKGHEGYINSIIFSPTCMRLASCSQDTTIRLWDHLCGTSMSQVLIGHGASVNTMAFSPNGALLVSGSSDKTIRLWDANTGSPFTQVFEGHTDGITSVAFSPDCTQVVSGSDDGAVQLWAVQTGKRVGQPFTRHAQRVSSVAFSPKGGYIVSSSGQTIQLWDASHCSASDEHATRRPPLTLSSDPTPCFCVAPFGGPQNQNHFSCNPNDRAILEVCL</sequence>
<dbReference type="InterPro" id="IPR020472">
    <property type="entry name" value="WD40_PAC1"/>
</dbReference>
<proteinExistence type="predicted"/>
<protein>
    <submittedName>
        <fullName evidence="6">Vegetative incompatibility protein HET-E-1, putative</fullName>
    </submittedName>
</protein>
<reference evidence="7" key="1">
    <citation type="journal article" date="2014" name="Genome Announc.">
        <title>Draft genome sequence of the plant-pathogenic soil fungus Rhizoctonia solani anastomosis group 3 strain Rhs1AP.</title>
        <authorList>
            <person name="Cubeta M.A."/>
            <person name="Thomas E."/>
            <person name="Dean R.A."/>
            <person name="Jabaji S."/>
            <person name="Neate S.M."/>
            <person name="Tavantzis S."/>
            <person name="Toda T."/>
            <person name="Vilgalys R."/>
            <person name="Bharathan N."/>
            <person name="Fedorova-Abrams N."/>
            <person name="Pakala S.B."/>
            <person name="Pakala S.M."/>
            <person name="Zafar N."/>
            <person name="Joardar V."/>
            <person name="Losada L."/>
            <person name="Nierman W.C."/>
        </authorList>
    </citation>
    <scope>NUCLEOTIDE SEQUENCE [LARGE SCALE GENOMIC DNA]</scope>
    <source>
        <strain evidence="7">AG-3</strain>
    </source>
</reference>
<name>X8IWK8_9AGAM</name>
<dbReference type="InterPro" id="IPR001680">
    <property type="entry name" value="WD40_rpt"/>
</dbReference>
<dbReference type="SMART" id="SM00320">
    <property type="entry name" value="WD40"/>
    <property type="match status" value="6"/>
</dbReference>
<evidence type="ECO:0000313" key="7">
    <source>
        <dbReference type="Proteomes" id="UP000030108"/>
    </source>
</evidence>
<evidence type="ECO:0000259" key="5">
    <source>
        <dbReference type="Pfam" id="PF24883"/>
    </source>
</evidence>
<dbReference type="PRINTS" id="PR00320">
    <property type="entry name" value="GPROTEINBRPT"/>
</dbReference>
<feature type="domain" description="Nephrocystin 3-like N-terminal" evidence="5">
    <location>
        <begin position="248"/>
        <end position="400"/>
    </location>
</feature>
<evidence type="ECO:0000313" key="6">
    <source>
        <dbReference type="EMBL" id="EUC53589.1"/>
    </source>
</evidence>
<dbReference type="PROSITE" id="PS50082">
    <property type="entry name" value="WD_REPEATS_2"/>
    <property type="match status" value="4"/>
</dbReference>
<evidence type="ECO:0000256" key="3">
    <source>
        <dbReference type="PROSITE-ProRule" id="PRU00221"/>
    </source>
</evidence>
<dbReference type="OrthoDB" id="3027122at2759"/>
<dbReference type="InterPro" id="IPR011047">
    <property type="entry name" value="Quinoprotein_ADH-like_sf"/>
</dbReference>
<feature type="repeat" description="WD" evidence="3">
    <location>
        <begin position="868"/>
        <end position="900"/>
    </location>
</feature>